<name>A0A315ZRZ0_9FIRM</name>
<keyword evidence="1 2" id="KW-0238">DNA-binding</keyword>
<evidence type="ECO:0000313" key="4">
    <source>
        <dbReference type="EMBL" id="SUQ15589.1"/>
    </source>
</evidence>
<dbReference type="PRINTS" id="PR00455">
    <property type="entry name" value="HTHTETR"/>
</dbReference>
<evidence type="ECO:0000256" key="2">
    <source>
        <dbReference type="PROSITE-ProRule" id="PRU00335"/>
    </source>
</evidence>
<evidence type="ECO:0000256" key="1">
    <source>
        <dbReference type="ARBA" id="ARBA00023125"/>
    </source>
</evidence>
<dbReference type="InterPro" id="IPR009057">
    <property type="entry name" value="Homeodomain-like_sf"/>
</dbReference>
<reference evidence="5" key="1">
    <citation type="submission" date="2017-07" db="EMBL/GenBank/DDBJ databases">
        <authorList>
            <person name="Varghese N."/>
            <person name="Submissions S."/>
        </authorList>
    </citation>
    <scope>NUCLEOTIDE SEQUENCE [LARGE SCALE GENOMIC DNA]</scope>
    <source>
        <strain evidence="5">NLAE-zl-C134</strain>
    </source>
</reference>
<dbReference type="PANTHER" id="PTHR43479">
    <property type="entry name" value="ACREF/ENVCD OPERON REPRESSOR-RELATED"/>
    <property type="match status" value="1"/>
</dbReference>
<feature type="domain" description="HTH tetR-type" evidence="3">
    <location>
        <begin position="6"/>
        <end position="66"/>
    </location>
</feature>
<dbReference type="SUPFAM" id="SSF46689">
    <property type="entry name" value="Homeodomain-like"/>
    <property type="match status" value="1"/>
</dbReference>
<dbReference type="OrthoDB" id="494991at2"/>
<proteinExistence type="predicted"/>
<dbReference type="GO" id="GO:0003677">
    <property type="term" value="F:DNA binding"/>
    <property type="evidence" value="ECO:0007669"/>
    <property type="project" value="UniProtKB-UniRule"/>
</dbReference>
<gene>
    <name evidence="4" type="ORF">SAMN05216529_11438</name>
</gene>
<sequence length="204" mass="23491">MQILKEETKQALLSAALNEFQEKGFEKASMRVIAKSSGMTIGNIYNYYPNKQALFEAVVSNAYQEYKKNIDDIKEKLYKRNKMVNGISSTYFDGVEITIVNLIKSFTPEMTLLFIGSKGSDYQYIKEELTNISYEVTRSIFSNSFSMPIIDNSYYDRLAHIIAENLIESICIVMRNNADKELFEKLIDHMIMTYSTSIKIVINN</sequence>
<dbReference type="Gene3D" id="1.10.357.10">
    <property type="entry name" value="Tetracycline Repressor, domain 2"/>
    <property type="match status" value="1"/>
</dbReference>
<evidence type="ECO:0000259" key="3">
    <source>
        <dbReference type="PROSITE" id="PS50977"/>
    </source>
</evidence>
<dbReference type="Pfam" id="PF00440">
    <property type="entry name" value="TetR_N"/>
    <property type="match status" value="1"/>
</dbReference>
<dbReference type="EMBL" id="UHJJ01000014">
    <property type="protein sequence ID" value="SUQ15589.1"/>
    <property type="molecule type" value="Genomic_DNA"/>
</dbReference>
<keyword evidence="5" id="KW-1185">Reference proteome</keyword>
<dbReference type="PROSITE" id="PS50977">
    <property type="entry name" value="HTH_TETR_2"/>
    <property type="match status" value="1"/>
</dbReference>
<accession>A0A315ZRZ0</accession>
<dbReference type="Proteomes" id="UP000254051">
    <property type="component" value="Unassembled WGS sequence"/>
</dbReference>
<dbReference type="AlphaFoldDB" id="A0A315ZRZ0"/>
<dbReference type="PANTHER" id="PTHR43479:SF11">
    <property type="entry name" value="ACREF_ENVCD OPERON REPRESSOR-RELATED"/>
    <property type="match status" value="1"/>
</dbReference>
<dbReference type="InterPro" id="IPR050624">
    <property type="entry name" value="HTH-type_Tx_Regulator"/>
</dbReference>
<dbReference type="RefSeq" id="WP_109713575.1">
    <property type="nucleotide sequence ID" value="NZ_QGDS01000014.1"/>
</dbReference>
<feature type="DNA-binding region" description="H-T-H motif" evidence="2">
    <location>
        <begin position="29"/>
        <end position="48"/>
    </location>
</feature>
<organism evidence="4 5">
    <name type="scientific">Faecalicatena contorta</name>
    <dbReference type="NCBI Taxonomy" id="39482"/>
    <lineage>
        <taxon>Bacteria</taxon>
        <taxon>Bacillati</taxon>
        <taxon>Bacillota</taxon>
        <taxon>Clostridia</taxon>
        <taxon>Lachnospirales</taxon>
        <taxon>Lachnospiraceae</taxon>
        <taxon>Faecalicatena</taxon>
    </lineage>
</organism>
<evidence type="ECO:0000313" key="5">
    <source>
        <dbReference type="Proteomes" id="UP000254051"/>
    </source>
</evidence>
<dbReference type="InterPro" id="IPR001647">
    <property type="entry name" value="HTH_TetR"/>
</dbReference>
<protein>
    <submittedName>
        <fullName evidence="4">DNA-binding transcriptional regulator, AcrR family</fullName>
    </submittedName>
</protein>